<dbReference type="PROSITE" id="PS50297">
    <property type="entry name" value="ANK_REP_REGION"/>
    <property type="match status" value="1"/>
</dbReference>
<keyword evidence="5" id="KW-1185">Reference proteome</keyword>
<gene>
    <name evidence="4" type="primary">ANKRD39</name>
    <name evidence="4" type="ORF">DFQ27_007147</name>
</gene>
<dbReference type="EMBL" id="JAAAJB010000055">
    <property type="protein sequence ID" value="KAG0268296.1"/>
    <property type="molecule type" value="Genomic_DNA"/>
</dbReference>
<comment type="caution">
    <text evidence="4">The sequence shown here is derived from an EMBL/GenBank/DDBJ whole genome shotgun (WGS) entry which is preliminary data.</text>
</comment>
<reference evidence="4" key="1">
    <citation type="journal article" date="2020" name="Fungal Divers.">
        <title>Resolving the Mortierellaceae phylogeny through synthesis of multi-gene phylogenetics and phylogenomics.</title>
        <authorList>
            <person name="Vandepol N."/>
            <person name="Liber J."/>
            <person name="Desiro A."/>
            <person name="Na H."/>
            <person name="Kennedy M."/>
            <person name="Barry K."/>
            <person name="Grigoriev I.V."/>
            <person name="Miller A.N."/>
            <person name="O'Donnell K."/>
            <person name="Stajich J.E."/>
            <person name="Bonito G."/>
        </authorList>
    </citation>
    <scope>NUCLEOTIDE SEQUENCE</scope>
    <source>
        <strain evidence="4">BC1065</strain>
    </source>
</reference>
<dbReference type="PROSITE" id="PS50088">
    <property type="entry name" value="ANK_REPEAT"/>
    <property type="match status" value="2"/>
</dbReference>
<dbReference type="PANTHER" id="PTHR24171">
    <property type="entry name" value="ANKYRIN REPEAT DOMAIN-CONTAINING PROTEIN 39-RELATED"/>
    <property type="match status" value="1"/>
</dbReference>
<dbReference type="PANTHER" id="PTHR24171:SF9">
    <property type="entry name" value="ANKYRIN REPEAT DOMAIN-CONTAINING PROTEIN 39"/>
    <property type="match status" value="1"/>
</dbReference>
<feature type="repeat" description="ANK" evidence="3">
    <location>
        <begin position="66"/>
        <end position="98"/>
    </location>
</feature>
<evidence type="ECO:0000256" key="3">
    <source>
        <dbReference type="PROSITE-ProRule" id="PRU00023"/>
    </source>
</evidence>
<name>A0A9P6QKH3_9FUNG</name>
<dbReference type="PRINTS" id="PR01415">
    <property type="entry name" value="ANKYRIN"/>
</dbReference>
<feature type="repeat" description="ANK" evidence="3">
    <location>
        <begin position="100"/>
        <end position="132"/>
    </location>
</feature>
<dbReference type="InterPro" id="IPR002110">
    <property type="entry name" value="Ankyrin_rpt"/>
</dbReference>
<evidence type="ECO:0000256" key="2">
    <source>
        <dbReference type="ARBA" id="ARBA00023043"/>
    </source>
</evidence>
<keyword evidence="2 3" id="KW-0040">ANK repeat</keyword>
<evidence type="ECO:0000256" key="1">
    <source>
        <dbReference type="ARBA" id="ARBA00022737"/>
    </source>
</evidence>
<keyword evidence="1" id="KW-0677">Repeat</keyword>
<evidence type="ECO:0000313" key="4">
    <source>
        <dbReference type="EMBL" id="KAG0268296.1"/>
    </source>
</evidence>
<protein>
    <submittedName>
        <fullName evidence="4">Ankyrin repeat domain-containing protein 39</fullName>
    </submittedName>
</protein>
<proteinExistence type="predicted"/>
<dbReference type="SUPFAM" id="SSF48403">
    <property type="entry name" value="Ankyrin repeat"/>
    <property type="match status" value="1"/>
</dbReference>
<dbReference type="Proteomes" id="UP000807716">
    <property type="component" value="Unassembled WGS sequence"/>
</dbReference>
<organism evidence="4 5">
    <name type="scientific">Actinomortierella ambigua</name>
    <dbReference type="NCBI Taxonomy" id="1343610"/>
    <lineage>
        <taxon>Eukaryota</taxon>
        <taxon>Fungi</taxon>
        <taxon>Fungi incertae sedis</taxon>
        <taxon>Mucoromycota</taxon>
        <taxon>Mortierellomycotina</taxon>
        <taxon>Mortierellomycetes</taxon>
        <taxon>Mortierellales</taxon>
        <taxon>Mortierellaceae</taxon>
        <taxon>Actinomortierella</taxon>
    </lineage>
</organism>
<dbReference type="AlphaFoldDB" id="A0A9P6QKH3"/>
<evidence type="ECO:0000313" key="5">
    <source>
        <dbReference type="Proteomes" id="UP000807716"/>
    </source>
</evidence>
<accession>A0A9P6QKH3</accession>
<dbReference type="Pfam" id="PF12796">
    <property type="entry name" value="Ank_2"/>
    <property type="match status" value="1"/>
</dbReference>
<dbReference type="OrthoDB" id="194358at2759"/>
<dbReference type="InterPro" id="IPR036770">
    <property type="entry name" value="Ankyrin_rpt-contain_sf"/>
</dbReference>
<dbReference type="SMART" id="SM00248">
    <property type="entry name" value="ANK"/>
    <property type="match status" value="2"/>
</dbReference>
<dbReference type="Gene3D" id="1.25.40.20">
    <property type="entry name" value="Ankyrin repeat-containing domain"/>
    <property type="match status" value="1"/>
</dbReference>
<sequence length="235" mass="25238">MSRDEHNHGSCAHAHGPSSTVAETLDEMDFGRSIHAACLANNTARVKAILDKHTRGPSPANALDSAGYTPLHYASRAGNNDICTLLINAGADLDARTPELGTTPLLRALSQMHLSTARLLLSYGAVLDLCSSDGDNVFHTISLAFANLSAKGSGSPGQQQQQSLQQFVQIVQYLRQRAAPETRRQMMLNATNKSGRRPIDCLPVQFKDPLIVSLLQPTVSVECNVAKPPSYLGPL</sequence>